<comment type="caution">
    <text evidence="1">The sequence shown here is derived from an EMBL/GenBank/DDBJ whole genome shotgun (WGS) entry which is preliminary data.</text>
</comment>
<dbReference type="RefSeq" id="WP_301815269.1">
    <property type="nucleotide sequence ID" value="NZ_JAUJZH010000034.1"/>
</dbReference>
<sequence>MAKSNTSANDYVALIYNATAIANIADNAASSPLANIWMAAHTADPAAAGTQSTSEAAYTGYARPAVARTTGGFTCSNGVVTLVADASFGACSAGSATLTHWSSGVAVSGATKVLHRGVFGSRQGPFTAIVSGNVITVPGHTMAVDDRVAFYQPSGTTLPTGITEGTVYWVKTVSSNDITVSTTQGGAAVTISAAGDGLAYRVTPIAVSAGITPKLSAGAIIYEE</sequence>
<reference evidence="1" key="1">
    <citation type="submission" date="2023-06" db="EMBL/GenBank/DDBJ databases">
        <authorList>
            <person name="Jiang Y."/>
            <person name="Liu Q."/>
        </authorList>
    </citation>
    <scope>NUCLEOTIDE SEQUENCE</scope>
    <source>
        <strain evidence="1">CGMCC 1.12090</strain>
    </source>
</reference>
<dbReference type="Pfam" id="PF23140">
    <property type="entry name" value="Gp80"/>
    <property type="match status" value="1"/>
</dbReference>
<gene>
    <name evidence="1" type="ORF">Q2T77_32635</name>
</gene>
<name>A0ABT8SDM8_9BURK</name>
<dbReference type="Proteomes" id="UP001169027">
    <property type="component" value="Unassembled WGS sequence"/>
</dbReference>
<proteinExistence type="predicted"/>
<protein>
    <submittedName>
        <fullName evidence="1">Uncharacterized protein</fullName>
    </submittedName>
</protein>
<organism evidence="1 2">
    <name type="scientific">Variovorax ginsengisoli</name>
    <dbReference type="NCBI Taxonomy" id="363844"/>
    <lineage>
        <taxon>Bacteria</taxon>
        <taxon>Pseudomonadati</taxon>
        <taxon>Pseudomonadota</taxon>
        <taxon>Betaproteobacteria</taxon>
        <taxon>Burkholderiales</taxon>
        <taxon>Comamonadaceae</taxon>
        <taxon>Variovorax</taxon>
    </lineage>
</organism>
<evidence type="ECO:0000313" key="1">
    <source>
        <dbReference type="EMBL" id="MDO1537024.1"/>
    </source>
</evidence>
<dbReference type="EMBL" id="JAUKVY010000034">
    <property type="protein sequence ID" value="MDO1537024.1"/>
    <property type="molecule type" value="Genomic_DNA"/>
</dbReference>
<evidence type="ECO:0000313" key="2">
    <source>
        <dbReference type="Proteomes" id="UP001169027"/>
    </source>
</evidence>
<accession>A0ABT8SDM8</accession>
<keyword evidence="2" id="KW-1185">Reference proteome</keyword>
<dbReference type="InterPro" id="IPR056908">
    <property type="entry name" value="Gp80-like"/>
</dbReference>